<evidence type="ECO:0000256" key="9">
    <source>
        <dbReference type="ARBA" id="ARBA00023295"/>
    </source>
</evidence>
<dbReference type="InterPro" id="IPR013780">
    <property type="entry name" value="Glyco_hydro_b"/>
</dbReference>
<dbReference type="SUPFAM" id="SSF51011">
    <property type="entry name" value="Glycosyl hydrolase domain"/>
    <property type="match status" value="1"/>
</dbReference>
<keyword evidence="5" id="KW-0443">Lipid metabolism</keyword>
<name>A0A5C6NQR2_9TELE</name>
<evidence type="ECO:0000256" key="11">
    <source>
        <dbReference type="SAM" id="MobiDB-lite"/>
    </source>
</evidence>
<reference evidence="14 15" key="1">
    <citation type="submission" date="2019-04" db="EMBL/GenBank/DDBJ databases">
        <title>Chromosome genome assembly for Takifugu flavidus.</title>
        <authorList>
            <person name="Xiao S."/>
        </authorList>
    </citation>
    <scope>NUCLEOTIDE SEQUENCE [LARGE SCALE GENOMIC DNA]</scope>
    <source>
        <strain evidence="14">HTHZ2018</strain>
        <tissue evidence="14">Muscle</tissue>
    </source>
</reference>
<dbReference type="AlphaFoldDB" id="A0A5C6NQR2"/>
<evidence type="ECO:0000256" key="4">
    <source>
        <dbReference type="ARBA" id="ARBA00022801"/>
    </source>
</evidence>
<evidence type="ECO:0000256" key="6">
    <source>
        <dbReference type="ARBA" id="ARBA00023157"/>
    </source>
</evidence>
<accession>A0A5C6NQR2</accession>
<evidence type="ECO:0000256" key="1">
    <source>
        <dbReference type="ARBA" id="ARBA00004371"/>
    </source>
</evidence>
<comment type="caution">
    <text evidence="14">The sequence shown here is derived from an EMBL/GenBank/DDBJ whole genome shotgun (WGS) entry which is preliminary data.</text>
</comment>
<evidence type="ECO:0000313" key="15">
    <source>
        <dbReference type="Proteomes" id="UP000324091"/>
    </source>
</evidence>
<feature type="signal peptide" evidence="12">
    <location>
        <begin position="1"/>
        <end position="18"/>
    </location>
</feature>
<dbReference type="InterPro" id="IPR000111">
    <property type="entry name" value="Glyco_hydro_27/36_CS"/>
</dbReference>
<comment type="subcellular location">
    <subcellularLocation>
        <location evidence="1">Lysosome</location>
    </subcellularLocation>
</comment>
<evidence type="ECO:0000313" key="14">
    <source>
        <dbReference type="EMBL" id="TWW68979.1"/>
    </source>
</evidence>
<dbReference type="EC" id="3.2.1.-" evidence="10"/>
<feature type="region of interest" description="Disordered" evidence="11">
    <location>
        <begin position="468"/>
        <end position="526"/>
    </location>
</feature>
<dbReference type="InterPro" id="IPR002241">
    <property type="entry name" value="Glyco_hydro_27"/>
</dbReference>
<dbReference type="GO" id="GO:0004557">
    <property type="term" value="F:alpha-galactosidase activity"/>
    <property type="evidence" value="ECO:0007669"/>
    <property type="project" value="TreeGrafter"/>
</dbReference>
<feature type="compositionally biased region" description="Basic and acidic residues" evidence="11">
    <location>
        <begin position="509"/>
        <end position="518"/>
    </location>
</feature>
<feature type="compositionally biased region" description="Polar residues" evidence="11">
    <location>
        <begin position="546"/>
        <end position="556"/>
    </location>
</feature>
<evidence type="ECO:0000256" key="10">
    <source>
        <dbReference type="RuleBase" id="RU361168"/>
    </source>
</evidence>
<dbReference type="GO" id="GO:0016020">
    <property type="term" value="C:membrane"/>
    <property type="evidence" value="ECO:0007669"/>
    <property type="project" value="GOC"/>
</dbReference>
<dbReference type="Pfam" id="PF17450">
    <property type="entry name" value="Melibiase_2_C"/>
    <property type="match status" value="1"/>
</dbReference>
<sequence>MHLAVLLVASVLSVGTLALDNGLMRTPPMGWLAWERFRCDIDCDQDPKNCISENLFTDMADRLSQDGWKDLGYVYVNIDDCWSSKERDEKGRLQPDPKRFPGGIPKLARYMHDRGLKLGIYGDMGTLTCGGYPGTPLDKIKMDAQTFAEWEVDMLKLDGCYSNEIEQQQGYPLMSKALNATGRPIAYSCSWPAYQGGLPPKVNYTLLGEICNLWRNYGDIQDSWDSVLNIIDWFFDNQDIIGPAAGPGRWNDPDMLIVGDFGLSTDQSRTQMALWAIMAAPLFMSNDLRTISSEARSILQNKIAISINQDPLGFQGRRLLKEKSGIEVFWRALSDNASALVFFSRRTDMPYRYKTSLSKLNYTSGYYKGSRFPGPEFPIPVQSIGRLSARSKVVDVFTQKGSSLKDSEDFVVSVNPTGVVMWYVSAPAQLNLRQFQIGGNMKGPADRRGDHQCSAVKVLAVWEHDVGENGGTEKAGQCRKDPSEGRGGSAVKNLGEAARKVRNRRGRERGREGERVQEGAEPGSQCVPADAHFALSVINGRCPGQKSDSAALSSGCSAAPATLAEADQSPPDTTGPTHLRRRPHFRDFNS</sequence>
<dbReference type="Proteomes" id="UP000324091">
    <property type="component" value="Chromosome 19"/>
</dbReference>
<dbReference type="Gene3D" id="3.20.20.70">
    <property type="entry name" value="Aldolase class I"/>
    <property type="match status" value="1"/>
</dbReference>
<dbReference type="CDD" id="cd14792">
    <property type="entry name" value="GH27"/>
    <property type="match status" value="1"/>
</dbReference>
<dbReference type="PANTHER" id="PTHR11452:SF83">
    <property type="entry name" value="ALPHA-GALACTOSIDASE"/>
    <property type="match status" value="1"/>
</dbReference>
<evidence type="ECO:0000256" key="5">
    <source>
        <dbReference type="ARBA" id="ARBA00023098"/>
    </source>
</evidence>
<dbReference type="PANTHER" id="PTHR11452">
    <property type="entry name" value="ALPHA-GALACTOSIDASE/ALPHA-N-ACETYLGALACTOSAMINIDASE"/>
    <property type="match status" value="1"/>
</dbReference>
<proteinExistence type="inferred from homology"/>
<organism evidence="14 15">
    <name type="scientific">Takifugu flavidus</name>
    <name type="common">sansaifugu</name>
    <dbReference type="NCBI Taxonomy" id="433684"/>
    <lineage>
        <taxon>Eukaryota</taxon>
        <taxon>Metazoa</taxon>
        <taxon>Chordata</taxon>
        <taxon>Craniata</taxon>
        <taxon>Vertebrata</taxon>
        <taxon>Euteleostomi</taxon>
        <taxon>Actinopterygii</taxon>
        <taxon>Neopterygii</taxon>
        <taxon>Teleostei</taxon>
        <taxon>Neoteleostei</taxon>
        <taxon>Acanthomorphata</taxon>
        <taxon>Eupercaria</taxon>
        <taxon>Tetraodontiformes</taxon>
        <taxon>Tetradontoidea</taxon>
        <taxon>Tetraodontidae</taxon>
        <taxon>Takifugu</taxon>
    </lineage>
</organism>
<dbReference type="GO" id="GO:0005764">
    <property type="term" value="C:lysosome"/>
    <property type="evidence" value="ECO:0007669"/>
    <property type="project" value="UniProtKB-SubCell"/>
</dbReference>
<keyword evidence="6 10" id="KW-1015">Disulfide bond</keyword>
<keyword evidence="9 10" id="KW-0326">Glycosidase</keyword>
<comment type="subunit">
    <text evidence="3 10">Homodimer.</text>
</comment>
<protein>
    <recommendedName>
        <fullName evidence="10">Alpha-galactosidase</fullName>
        <ecNumber evidence="10">3.2.1.-</ecNumber>
    </recommendedName>
</protein>
<dbReference type="InterPro" id="IPR017853">
    <property type="entry name" value="GH"/>
</dbReference>
<evidence type="ECO:0000256" key="2">
    <source>
        <dbReference type="ARBA" id="ARBA00009743"/>
    </source>
</evidence>
<feature type="domain" description="Alpha galactosidase A C-terminal" evidence="13">
    <location>
        <begin position="313"/>
        <end position="364"/>
    </location>
</feature>
<gene>
    <name evidence="14" type="ORF">D4764_19G0007770</name>
</gene>
<dbReference type="PROSITE" id="PS00512">
    <property type="entry name" value="ALPHA_GALACTOSIDASE"/>
    <property type="match status" value="1"/>
</dbReference>
<dbReference type="PRINTS" id="PR00740">
    <property type="entry name" value="GLHYDRLASE27"/>
</dbReference>
<feature type="chain" id="PRO_5022803170" description="Alpha-galactosidase" evidence="12">
    <location>
        <begin position="19"/>
        <end position="590"/>
    </location>
</feature>
<dbReference type="GO" id="GO:0009311">
    <property type="term" value="P:oligosaccharide metabolic process"/>
    <property type="evidence" value="ECO:0007669"/>
    <property type="project" value="TreeGrafter"/>
</dbReference>
<feature type="region of interest" description="Disordered" evidence="11">
    <location>
        <begin position="542"/>
        <end position="590"/>
    </location>
</feature>
<keyword evidence="15" id="KW-1185">Reference proteome</keyword>
<dbReference type="Pfam" id="PF16499">
    <property type="entry name" value="Melibiase_2"/>
    <property type="match status" value="1"/>
</dbReference>
<dbReference type="InterPro" id="IPR035373">
    <property type="entry name" value="Melibiase/NAGA_C"/>
</dbReference>
<evidence type="ECO:0000256" key="3">
    <source>
        <dbReference type="ARBA" id="ARBA00011738"/>
    </source>
</evidence>
<keyword evidence="7" id="KW-0325">Glycoprotein</keyword>
<keyword evidence="8" id="KW-0458">Lysosome</keyword>
<evidence type="ECO:0000256" key="7">
    <source>
        <dbReference type="ARBA" id="ARBA00023180"/>
    </source>
</evidence>
<evidence type="ECO:0000256" key="12">
    <source>
        <dbReference type="SAM" id="SignalP"/>
    </source>
</evidence>
<evidence type="ECO:0000256" key="8">
    <source>
        <dbReference type="ARBA" id="ARBA00023228"/>
    </source>
</evidence>
<dbReference type="EMBL" id="RHFK02000011">
    <property type="protein sequence ID" value="TWW68979.1"/>
    <property type="molecule type" value="Genomic_DNA"/>
</dbReference>
<dbReference type="GO" id="GO:0019377">
    <property type="term" value="P:glycolipid catabolic process"/>
    <property type="evidence" value="ECO:0007669"/>
    <property type="project" value="UniProtKB-ARBA"/>
</dbReference>
<dbReference type="FunFam" id="3.20.20.70:FF:000070">
    <property type="entry name" value="Alpha-galactosidase"/>
    <property type="match status" value="1"/>
</dbReference>
<dbReference type="GO" id="GO:0016139">
    <property type="term" value="P:glycoside catabolic process"/>
    <property type="evidence" value="ECO:0007669"/>
    <property type="project" value="TreeGrafter"/>
</dbReference>
<comment type="similarity">
    <text evidence="2 10">Belongs to the glycosyl hydrolase 27 family.</text>
</comment>
<dbReference type="SUPFAM" id="SSF51445">
    <property type="entry name" value="(Trans)glycosidases"/>
    <property type="match status" value="1"/>
</dbReference>
<dbReference type="InterPro" id="IPR013785">
    <property type="entry name" value="Aldolase_TIM"/>
</dbReference>
<evidence type="ECO:0000259" key="13">
    <source>
        <dbReference type="Pfam" id="PF17450"/>
    </source>
</evidence>
<keyword evidence="12" id="KW-0732">Signal</keyword>
<keyword evidence="4 10" id="KW-0378">Hydrolase</keyword>
<dbReference type="Gene3D" id="2.60.40.1180">
    <property type="entry name" value="Golgi alpha-mannosidase II"/>
    <property type="match status" value="2"/>
</dbReference>